<keyword evidence="1 3" id="KW-0413">Isomerase</keyword>
<dbReference type="PANTHER" id="PTHR36120:SF1">
    <property type="entry name" value="L-FUCOSE ISOMERASE C-TERMINAL DOMAIN-CONTAINING PROTEIN"/>
    <property type="match status" value="1"/>
</dbReference>
<comment type="caution">
    <text evidence="3">The sequence shown here is derived from an EMBL/GenBank/DDBJ whole genome shotgun (WGS) entry which is preliminary data.</text>
</comment>
<gene>
    <name evidence="3" type="ORF">K0U00_50375</name>
</gene>
<dbReference type="GO" id="GO:0016853">
    <property type="term" value="F:isomerase activity"/>
    <property type="evidence" value="ECO:0007669"/>
    <property type="project" value="UniProtKB-KW"/>
</dbReference>
<dbReference type="SUPFAM" id="SSF53743">
    <property type="entry name" value="FucI/AraA N-terminal and middle domains"/>
    <property type="match status" value="1"/>
</dbReference>
<evidence type="ECO:0000256" key="2">
    <source>
        <dbReference type="ARBA" id="ARBA00023277"/>
    </source>
</evidence>
<dbReference type="Proteomes" id="UP001519887">
    <property type="component" value="Unassembled WGS sequence"/>
</dbReference>
<dbReference type="InterPro" id="IPR009015">
    <property type="entry name" value="Fucose_isomerase_N/cen_sf"/>
</dbReference>
<dbReference type="EMBL" id="JAHZIK010003770">
    <property type="protein sequence ID" value="MBW7462288.1"/>
    <property type="molecule type" value="Genomic_DNA"/>
</dbReference>
<name>A0ABS7CN07_9BACL</name>
<proteinExistence type="predicted"/>
<evidence type="ECO:0000313" key="4">
    <source>
        <dbReference type="Proteomes" id="UP001519887"/>
    </source>
</evidence>
<feature type="non-terminal residue" evidence="3">
    <location>
        <position position="1"/>
    </location>
</feature>
<organism evidence="3 4">
    <name type="scientific">Paenibacillus sepulcri</name>
    <dbReference type="NCBI Taxonomy" id="359917"/>
    <lineage>
        <taxon>Bacteria</taxon>
        <taxon>Bacillati</taxon>
        <taxon>Bacillota</taxon>
        <taxon>Bacilli</taxon>
        <taxon>Bacillales</taxon>
        <taxon>Paenibacillaceae</taxon>
        <taxon>Paenibacillus</taxon>
    </lineage>
</organism>
<evidence type="ECO:0000256" key="1">
    <source>
        <dbReference type="ARBA" id="ARBA00023235"/>
    </source>
</evidence>
<dbReference type="PANTHER" id="PTHR36120">
    <property type="entry name" value="FUCOSE ISOMERASE"/>
    <property type="match status" value="1"/>
</dbReference>
<accession>A0ABS7CN07</accession>
<sequence>NVVRHFRSLRILQIAPRPASFWTMMVNEGELLERFGIEIHPITLVDITRAAQRQEKKNSSEMLEAVDFIRSRIDITEVTDDDVRRVAALKVAMKQFAVETGSSAIAIQC</sequence>
<keyword evidence="2" id="KW-0119">Carbohydrate metabolism</keyword>
<protein>
    <submittedName>
        <fullName evidence="3">Fucose isomerase</fullName>
    </submittedName>
</protein>
<reference evidence="3 4" key="1">
    <citation type="submission" date="2021-07" db="EMBL/GenBank/DDBJ databases">
        <title>Paenibacillus radiodurans sp. nov., isolated from the southeastern edge of Tengger Desert.</title>
        <authorList>
            <person name="Zhang G."/>
        </authorList>
    </citation>
    <scope>NUCLEOTIDE SEQUENCE [LARGE SCALE GENOMIC DNA]</scope>
    <source>
        <strain evidence="3 4">CCM 7311</strain>
    </source>
</reference>
<feature type="non-terminal residue" evidence="3">
    <location>
        <position position="109"/>
    </location>
</feature>
<keyword evidence="4" id="KW-1185">Reference proteome</keyword>
<evidence type="ECO:0000313" key="3">
    <source>
        <dbReference type="EMBL" id="MBW7462288.1"/>
    </source>
</evidence>